<gene>
    <name evidence="3 7" type="primary">iolG</name>
    <name evidence="6" type="ORF">AS188_06735</name>
    <name evidence="7" type="ORF">KFL01_24330</name>
</gene>
<dbReference type="InterPro" id="IPR023794">
    <property type="entry name" value="MI/DCI_dehydrogenase"/>
</dbReference>
<keyword evidence="9" id="KW-1185">Reference proteome</keyword>
<dbReference type="PANTHER" id="PTHR43593:SF1">
    <property type="entry name" value="INOSITOL 2-DEHYDROGENASE"/>
    <property type="match status" value="1"/>
</dbReference>
<evidence type="ECO:0000313" key="8">
    <source>
        <dbReference type="Proteomes" id="UP000057181"/>
    </source>
</evidence>
<proteinExistence type="inferred from homology"/>
<feature type="domain" description="Gfo/Idh/MocA-like oxidoreductase N-terminal" evidence="4">
    <location>
        <begin position="5"/>
        <end position="126"/>
    </location>
</feature>
<accession>A0A0U3I817</accession>
<dbReference type="RefSeq" id="WP_058858210.1">
    <property type="nucleotide sequence ID" value="NZ_BJZR01000086.1"/>
</dbReference>
<dbReference type="EMBL" id="CP013254">
    <property type="protein sequence ID" value="ALU39500.1"/>
    <property type="molecule type" value="Genomic_DNA"/>
</dbReference>
<reference evidence="7 9" key="2">
    <citation type="submission" date="2019-07" db="EMBL/GenBank/DDBJ databases">
        <title>Whole genome shotgun sequence of Kocuria flava NBRC 107626.</title>
        <authorList>
            <person name="Hosoyama A."/>
            <person name="Uohara A."/>
            <person name="Ohji S."/>
            <person name="Ichikawa N."/>
        </authorList>
    </citation>
    <scope>NUCLEOTIDE SEQUENCE [LARGE SCALE GENOMIC DNA]</scope>
    <source>
        <strain evidence="7 9">NBRC 107626</strain>
    </source>
</reference>
<dbReference type="KEGG" id="kfv:AS188_06735"/>
<sequence>MNAPLRIAVVGAGRMGADHIERLHRRIAGAEVAAVVDIDRPRAEAAVAHIPGAVAHTDFQEVLDRDDIDAALLATPGFLHEQVLLPALGKGLPVLCEKPLTPDAESSWRVVQAEVAAGRQLVQVGFMRRFDTGYLALRRMIEERTYGELLTLHHQHRNPTTPPGFTNEMIINDSVVHEFDAVRFFTGEEIVSVQVRIGRSTRNAPEGQRDPQLVLMETESGVLAQVEAYVNARFGYQVSTQASFETGVVGIGGDQEPYVRTEGRWGGSVTPGFEERFAEAYDREIQAWVEATARGEIGGPSAWDGYATAACCEAGVRAQSSGETVPVHLEAKPSLYA</sequence>
<evidence type="ECO:0000259" key="5">
    <source>
        <dbReference type="Pfam" id="PF22725"/>
    </source>
</evidence>
<organism evidence="6 8">
    <name type="scientific">Kocuria flava</name>
    <dbReference type="NCBI Taxonomy" id="446860"/>
    <lineage>
        <taxon>Bacteria</taxon>
        <taxon>Bacillati</taxon>
        <taxon>Actinomycetota</taxon>
        <taxon>Actinomycetes</taxon>
        <taxon>Micrococcales</taxon>
        <taxon>Micrococcaceae</taxon>
        <taxon>Kocuria</taxon>
    </lineage>
</organism>
<dbReference type="InterPro" id="IPR000683">
    <property type="entry name" value="Gfo/Idh/MocA-like_OxRdtase_N"/>
</dbReference>
<dbReference type="Pfam" id="PF01408">
    <property type="entry name" value="GFO_IDH_MocA"/>
    <property type="match status" value="1"/>
</dbReference>
<dbReference type="SUPFAM" id="SSF51735">
    <property type="entry name" value="NAD(P)-binding Rossmann-fold domains"/>
    <property type="match status" value="1"/>
</dbReference>
<dbReference type="EMBL" id="BJZR01000086">
    <property type="protein sequence ID" value="GEO93127.1"/>
    <property type="molecule type" value="Genomic_DNA"/>
</dbReference>
<dbReference type="GO" id="GO:0050112">
    <property type="term" value="F:inositol 2-dehydrogenase (NAD+) activity"/>
    <property type="evidence" value="ECO:0007669"/>
    <property type="project" value="UniProtKB-UniRule"/>
</dbReference>
<dbReference type="PANTHER" id="PTHR43593">
    <property type="match status" value="1"/>
</dbReference>
<protein>
    <recommendedName>
        <fullName evidence="3">Inositol 2-dehydrogenase</fullName>
        <ecNumber evidence="3">1.1.1.18</ecNumber>
    </recommendedName>
    <alternativeName>
        <fullName evidence="3">Myo-inositol 2-dehydrogenase</fullName>
        <shortName evidence="3">MI 2-dehydrogenase</shortName>
    </alternativeName>
</protein>
<comment type="catalytic activity">
    <reaction evidence="3">
        <text>myo-inositol + NAD(+) = scyllo-inosose + NADH + H(+)</text>
        <dbReference type="Rhea" id="RHEA:16949"/>
        <dbReference type="ChEBI" id="CHEBI:15378"/>
        <dbReference type="ChEBI" id="CHEBI:17268"/>
        <dbReference type="ChEBI" id="CHEBI:17811"/>
        <dbReference type="ChEBI" id="CHEBI:57540"/>
        <dbReference type="ChEBI" id="CHEBI:57945"/>
        <dbReference type="EC" id="1.1.1.18"/>
    </reaction>
</comment>
<dbReference type="InterPro" id="IPR036291">
    <property type="entry name" value="NAD(P)-bd_dom_sf"/>
</dbReference>
<dbReference type="InterPro" id="IPR055170">
    <property type="entry name" value="GFO_IDH_MocA-like_dom"/>
</dbReference>
<dbReference type="Gene3D" id="3.30.360.10">
    <property type="entry name" value="Dihydrodipicolinate Reductase, domain 2"/>
    <property type="match status" value="1"/>
</dbReference>
<dbReference type="AlphaFoldDB" id="A0A0U3I817"/>
<evidence type="ECO:0000256" key="2">
    <source>
        <dbReference type="ARBA" id="ARBA00023027"/>
    </source>
</evidence>
<dbReference type="InterPro" id="IPR050424">
    <property type="entry name" value="Gfo-Idh-MocA_inositol_DH"/>
</dbReference>
<comment type="function">
    <text evidence="3">Involved in the oxidation of myo-inositol (MI) to 2-keto-myo-inositol (2KMI or 2-inosose).</text>
</comment>
<evidence type="ECO:0000256" key="1">
    <source>
        <dbReference type="ARBA" id="ARBA00023002"/>
    </source>
</evidence>
<dbReference type="EC" id="1.1.1.18" evidence="3"/>
<dbReference type="GO" id="GO:0000166">
    <property type="term" value="F:nucleotide binding"/>
    <property type="evidence" value="ECO:0007669"/>
    <property type="project" value="InterPro"/>
</dbReference>
<keyword evidence="1 3" id="KW-0560">Oxidoreductase</keyword>
<dbReference type="HAMAP" id="MF_01671">
    <property type="entry name" value="IolG"/>
    <property type="match status" value="1"/>
</dbReference>
<evidence type="ECO:0000313" key="9">
    <source>
        <dbReference type="Proteomes" id="UP000321155"/>
    </source>
</evidence>
<keyword evidence="2 3" id="KW-0520">NAD</keyword>
<evidence type="ECO:0000256" key="3">
    <source>
        <dbReference type="HAMAP-Rule" id="MF_01671"/>
    </source>
</evidence>
<evidence type="ECO:0000313" key="6">
    <source>
        <dbReference type="EMBL" id="ALU39500.1"/>
    </source>
</evidence>
<evidence type="ECO:0000313" key="7">
    <source>
        <dbReference type="EMBL" id="GEO93127.1"/>
    </source>
</evidence>
<dbReference type="Gene3D" id="3.40.50.720">
    <property type="entry name" value="NAD(P)-binding Rossmann-like Domain"/>
    <property type="match status" value="1"/>
</dbReference>
<dbReference type="OrthoDB" id="256869at2"/>
<evidence type="ECO:0000259" key="4">
    <source>
        <dbReference type="Pfam" id="PF01408"/>
    </source>
</evidence>
<reference evidence="6 8" key="1">
    <citation type="submission" date="2015-11" db="EMBL/GenBank/DDBJ databases">
        <title>Complete Genome Sequence of Kocuria flava strain HO-9041.</title>
        <authorList>
            <person name="Zhou M."/>
            <person name="Dai J."/>
        </authorList>
    </citation>
    <scope>NUCLEOTIDE SEQUENCE [LARGE SCALE GENOMIC DNA]</scope>
    <source>
        <strain evidence="6 8">HO-9041</strain>
    </source>
</reference>
<comment type="similarity">
    <text evidence="3">Belongs to the Gfo/Idh/MocA family.</text>
</comment>
<dbReference type="STRING" id="446860.AS188_06735"/>
<dbReference type="Proteomes" id="UP000321155">
    <property type="component" value="Unassembled WGS sequence"/>
</dbReference>
<comment type="subunit">
    <text evidence="3">Homotetramer.</text>
</comment>
<dbReference type="SUPFAM" id="SSF55347">
    <property type="entry name" value="Glyceraldehyde-3-phosphate dehydrogenase-like, C-terminal domain"/>
    <property type="match status" value="1"/>
</dbReference>
<name>A0A0U3I817_9MICC</name>
<dbReference type="GO" id="GO:0019310">
    <property type="term" value="P:inositol catabolic process"/>
    <property type="evidence" value="ECO:0007669"/>
    <property type="project" value="UniProtKB-UniRule"/>
</dbReference>
<dbReference type="Pfam" id="PF22725">
    <property type="entry name" value="GFO_IDH_MocA_C3"/>
    <property type="match status" value="1"/>
</dbReference>
<feature type="domain" description="GFO/IDH/MocA-like oxidoreductase" evidence="5">
    <location>
        <begin position="134"/>
        <end position="247"/>
    </location>
</feature>
<dbReference type="Proteomes" id="UP000057181">
    <property type="component" value="Chromosome"/>
</dbReference>